<proteinExistence type="predicted"/>
<comment type="caution">
    <text evidence="2">The sequence shown here is derived from an EMBL/GenBank/DDBJ whole genome shotgun (WGS) entry which is preliminary data.</text>
</comment>
<protein>
    <submittedName>
        <fullName evidence="2">Uncharacterized protein</fullName>
    </submittedName>
</protein>
<evidence type="ECO:0000313" key="3">
    <source>
        <dbReference type="Proteomes" id="UP000593570"/>
    </source>
</evidence>
<dbReference type="EMBL" id="JACDXP010000003">
    <property type="protein sequence ID" value="KAF6526561.1"/>
    <property type="molecule type" value="Genomic_DNA"/>
</dbReference>
<evidence type="ECO:0000313" key="2">
    <source>
        <dbReference type="EMBL" id="KAF6526561.1"/>
    </source>
</evidence>
<evidence type="ECO:0000256" key="1">
    <source>
        <dbReference type="SAM" id="MobiDB-lite"/>
    </source>
</evidence>
<dbReference type="AlphaFoldDB" id="A0A8H6LPY6"/>
<gene>
    <name evidence="2" type="ORF">HZS61_009605</name>
</gene>
<feature type="compositionally biased region" description="Polar residues" evidence="1">
    <location>
        <begin position="74"/>
        <end position="85"/>
    </location>
</feature>
<feature type="region of interest" description="Disordered" evidence="1">
    <location>
        <begin position="74"/>
        <end position="97"/>
    </location>
</feature>
<organism evidence="2 3">
    <name type="scientific">Fusarium oxysporum f. sp. conglutinans</name>
    <dbReference type="NCBI Taxonomy" id="100902"/>
    <lineage>
        <taxon>Eukaryota</taxon>
        <taxon>Fungi</taxon>
        <taxon>Dikarya</taxon>
        <taxon>Ascomycota</taxon>
        <taxon>Pezizomycotina</taxon>
        <taxon>Sordariomycetes</taxon>
        <taxon>Hypocreomycetidae</taxon>
        <taxon>Hypocreales</taxon>
        <taxon>Nectriaceae</taxon>
        <taxon>Fusarium</taxon>
        <taxon>Fusarium oxysporum species complex</taxon>
    </lineage>
</organism>
<feature type="region of interest" description="Disordered" evidence="1">
    <location>
        <begin position="32"/>
        <end position="54"/>
    </location>
</feature>
<name>A0A8H6LPY6_FUSOX</name>
<reference evidence="2 3" key="1">
    <citation type="journal article" date="2020" name="bioRxiv">
        <title>A chromosome-scale genome assembly for the Fusarium oxysporum strain Fo5176 to establish a model Arabidopsis-fungal pathosystem.</title>
        <authorList>
            <person name="Fokkens L."/>
            <person name="Guo L."/>
            <person name="Dora S."/>
            <person name="Wang B."/>
            <person name="Ye K."/>
            <person name="Sanchez-Rodriguez C."/>
            <person name="Croll D."/>
        </authorList>
    </citation>
    <scope>NUCLEOTIDE SEQUENCE [LARGE SCALE GENOMIC DNA]</scope>
    <source>
        <strain evidence="2 3">Fo5176</strain>
    </source>
</reference>
<sequence>MPMVPDIVHECLPTEQLIFDLSFFDSPHTPSRPEHLILNRPAAKPNPEPVPLDLSPHSRLISFSPKITCQSTSRHYPRHLSQTRSCAADRPSTAHQLSGPISLHLASPC</sequence>
<accession>A0A8H6LPY6</accession>
<dbReference type="Proteomes" id="UP000593570">
    <property type="component" value="Unassembled WGS sequence"/>
</dbReference>